<comment type="caution">
    <text evidence="2">The sequence shown here is derived from an EMBL/GenBank/DDBJ whole genome shotgun (WGS) entry which is preliminary data.</text>
</comment>
<dbReference type="AlphaFoldDB" id="A0A6D2I295"/>
<name>A0A6D2I295_9BRAS</name>
<dbReference type="EMBL" id="CACVBM020000577">
    <property type="protein sequence ID" value="CAA7021051.1"/>
    <property type="molecule type" value="Genomic_DNA"/>
</dbReference>
<organism evidence="2 3">
    <name type="scientific">Microthlaspi erraticum</name>
    <dbReference type="NCBI Taxonomy" id="1685480"/>
    <lineage>
        <taxon>Eukaryota</taxon>
        <taxon>Viridiplantae</taxon>
        <taxon>Streptophyta</taxon>
        <taxon>Embryophyta</taxon>
        <taxon>Tracheophyta</taxon>
        <taxon>Spermatophyta</taxon>
        <taxon>Magnoliopsida</taxon>
        <taxon>eudicotyledons</taxon>
        <taxon>Gunneridae</taxon>
        <taxon>Pentapetalae</taxon>
        <taxon>rosids</taxon>
        <taxon>malvids</taxon>
        <taxon>Brassicales</taxon>
        <taxon>Brassicaceae</taxon>
        <taxon>Coluteocarpeae</taxon>
        <taxon>Microthlaspi</taxon>
    </lineage>
</organism>
<gene>
    <name evidence="2" type="ORF">MERR_LOCUS8286</name>
</gene>
<dbReference type="Gene3D" id="1.10.340.70">
    <property type="match status" value="1"/>
</dbReference>
<feature type="domain" description="Integrase zinc-binding" evidence="1">
    <location>
        <begin position="98"/>
        <end position="153"/>
    </location>
</feature>
<protein>
    <recommendedName>
        <fullName evidence="1">Integrase zinc-binding domain-containing protein</fullName>
    </recommendedName>
</protein>
<dbReference type="Proteomes" id="UP000467841">
    <property type="component" value="Unassembled WGS sequence"/>
</dbReference>
<dbReference type="Pfam" id="PF17921">
    <property type="entry name" value="Integrase_H2C2"/>
    <property type="match status" value="1"/>
</dbReference>
<evidence type="ECO:0000313" key="2">
    <source>
        <dbReference type="EMBL" id="CAA7021051.1"/>
    </source>
</evidence>
<evidence type="ECO:0000313" key="3">
    <source>
        <dbReference type="Proteomes" id="UP000467841"/>
    </source>
</evidence>
<reference evidence="2" key="1">
    <citation type="submission" date="2020-01" db="EMBL/GenBank/DDBJ databases">
        <authorList>
            <person name="Mishra B."/>
        </authorList>
    </citation>
    <scope>NUCLEOTIDE SEQUENCE [LARGE SCALE GENOMIC DNA]</scope>
</reference>
<dbReference type="InterPro" id="IPR041588">
    <property type="entry name" value="Integrase_H2C2"/>
</dbReference>
<keyword evidence="3" id="KW-1185">Reference proteome</keyword>
<proteinExistence type="predicted"/>
<dbReference type="FunFam" id="1.10.340.70:FF:000001">
    <property type="entry name" value="Retrovirus-related Pol polyprotein from transposon gypsy-like Protein"/>
    <property type="match status" value="1"/>
</dbReference>
<dbReference type="OrthoDB" id="1938712at2759"/>
<dbReference type="PANTHER" id="PTHR37984">
    <property type="entry name" value="PROTEIN CBG26694"/>
    <property type="match status" value="1"/>
</dbReference>
<accession>A0A6D2I295</accession>
<evidence type="ECO:0000259" key="1">
    <source>
        <dbReference type="Pfam" id="PF17921"/>
    </source>
</evidence>
<dbReference type="PANTHER" id="PTHR37984:SF5">
    <property type="entry name" value="PROTEIN NYNRIN-LIKE"/>
    <property type="match status" value="1"/>
</dbReference>
<sequence length="169" mass="19302">MEFIADYDLKIQYHPGKANVVADALTFKGESSEPLRFQAVNQAGFIHRIREAQFNDDKIKKIVERIEDPEDEDTSEYQIAEDGTFLVHGRITVTEGDGLREEILRIAHQSTLSIHPGSTKIYKDVRKYYHWPGMKRAVAKWVAQCQTCQQIKAEHRVPGGLLQSLPIPQ</sequence>
<dbReference type="InterPro" id="IPR050951">
    <property type="entry name" value="Retrovirus_Pol_polyprotein"/>
</dbReference>